<dbReference type="Proteomes" id="UP001239111">
    <property type="component" value="Chromosome 3"/>
</dbReference>
<gene>
    <name evidence="1" type="ORF">QAD02_000664</name>
</gene>
<comment type="caution">
    <text evidence="1">The sequence shown here is derived from an EMBL/GenBank/DDBJ whole genome shotgun (WGS) entry which is preliminary data.</text>
</comment>
<dbReference type="EMBL" id="CM056743">
    <property type="protein sequence ID" value="KAJ8669405.1"/>
    <property type="molecule type" value="Genomic_DNA"/>
</dbReference>
<proteinExistence type="predicted"/>
<protein>
    <submittedName>
        <fullName evidence="1">Uncharacterized protein</fullName>
    </submittedName>
</protein>
<name>A0ACC2NIM4_9HYME</name>
<keyword evidence="2" id="KW-1185">Reference proteome</keyword>
<organism evidence="1 2">
    <name type="scientific">Eretmocerus hayati</name>
    <dbReference type="NCBI Taxonomy" id="131215"/>
    <lineage>
        <taxon>Eukaryota</taxon>
        <taxon>Metazoa</taxon>
        <taxon>Ecdysozoa</taxon>
        <taxon>Arthropoda</taxon>
        <taxon>Hexapoda</taxon>
        <taxon>Insecta</taxon>
        <taxon>Pterygota</taxon>
        <taxon>Neoptera</taxon>
        <taxon>Endopterygota</taxon>
        <taxon>Hymenoptera</taxon>
        <taxon>Apocrita</taxon>
        <taxon>Proctotrupomorpha</taxon>
        <taxon>Chalcidoidea</taxon>
        <taxon>Aphelinidae</taxon>
        <taxon>Aphelininae</taxon>
        <taxon>Eretmocerus</taxon>
    </lineage>
</organism>
<evidence type="ECO:0000313" key="2">
    <source>
        <dbReference type="Proteomes" id="UP001239111"/>
    </source>
</evidence>
<reference evidence="1" key="1">
    <citation type="submission" date="2023-04" db="EMBL/GenBank/DDBJ databases">
        <title>A chromosome-level genome assembly of the parasitoid wasp Eretmocerus hayati.</title>
        <authorList>
            <person name="Zhong Y."/>
            <person name="Liu S."/>
            <person name="Liu Y."/>
        </authorList>
    </citation>
    <scope>NUCLEOTIDE SEQUENCE</scope>
    <source>
        <strain evidence="1">ZJU_SS_LIU_2023</strain>
    </source>
</reference>
<accession>A0ACC2NIM4</accession>
<evidence type="ECO:0000313" key="1">
    <source>
        <dbReference type="EMBL" id="KAJ8669405.1"/>
    </source>
</evidence>
<sequence>MNTPPALPATVRRLLRIELEYLGENRRADGFLSLFQLHSPSPSPANSRSPSIIEISSTESSPVHGKDTQFSTLSTVTSSPLRYHPYSDSSVNFSPVRPASPGVVLISSPSPVSSSLPVSSPVISPVRAQQTPDCSVLWTPLHNRFGSHSLARRRFRRCLAARRLSYDDDSDQNQNDHQEKEEEDECDISFNYY</sequence>